<reference evidence="1 2" key="1">
    <citation type="submission" date="2016-10" db="EMBL/GenBank/DDBJ databases">
        <title>Rodentibacter gen. nov. and new species.</title>
        <authorList>
            <person name="Christensen H."/>
        </authorList>
    </citation>
    <scope>NUCLEOTIDE SEQUENCE [LARGE SCALE GENOMIC DNA]</scope>
    <source>
        <strain evidence="1 2">CCUG17206</strain>
    </source>
</reference>
<evidence type="ECO:0000313" key="2">
    <source>
        <dbReference type="Proteomes" id="UP000189433"/>
    </source>
</evidence>
<dbReference type="Proteomes" id="UP000189433">
    <property type="component" value="Unassembled WGS sequence"/>
</dbReference>
<gene>
    <name evidence="1" type="ORF">BKK50_05810</name>
</gene>
<sequence length="393" mass="46389">MLKKICHILKEKLFFNSMLSFLIKERYKMSKVAKNYSKSNPNGTIKPIKQFESFDYTSLNNENVILFVVYAPRSFLMYERYFQMLEKLNYKIVAISNGTLNSDFVEKFKDKVVFMGERANLGRDFGTYKEFIRLLRHKNVTPNNLIICNDSVFANLKQKDNRFVDFLIKNENEDFVGVAEYMGRPGYHLQSYFLKFSHNVLNSPNFINFWDNFLISDDRRLNIHNGEIKLSESILKDGFKPVVFLSTDNVINTIVNNKEKLQKFLIEVSANKHLDQNVIGGLKSLSLAFYDKKATAEHIAYYTASLKQEISRMIDKFGMIVVCPFFIIDEFGFPFLKRDLVYRQITEWMLIREQGKNFDQDLLNEYVNDQRIRRRHWNLATLKDKLMYMTGMN</sequence>
<dbReference type="AlphaFoldDB" id="A0A1V3ILQ5"/>
<proteinExistence type="predicted"/>
<dbReference type="InterPro" id="IPR007739">
    <property type="entry name" value="RgpF"/>
</dbReference>
<name>A0A1V3ILQ5_9PAST</name>
<evidence type="ECO:0008006" key="3">
    <source>
        <dbReference type="Google" id="ProtNLM"/>
    </source>
</evidence>
<accession>A0A1V3ILQ5</accession>
<dbReference type="OrthoDB" id="8849801at2"/>
<dbReference type="STRING" id="1908260.BKK50_05810"/>
<evidence type="ECO:0000313" key="1">
    <source>
        <dbReference type="EMBL" id="OOF42950.1"/>
    </source>
</evidence>
<dbReference type="Pfam" id="PF05045">
    <property type="entry name" value="RgpF"/>
    <property type="match status" value="1"/>
</dbReference>
<keyword evidence="2" id="KW-1185">Reference proteome</keyword>
<organism evidence="1 2">
    <name type="scientific">Rodentibacter rarus</name>
    <dbReference type="NCBI Taxonomy" id="1908260"/>
    <lineage>
        <taxon>Bacteria</taxon>
        <taxon>Pseudomonadati</taxon>
        <taxon>Pseudomonadota</taxon>
        <taxon>Gammaproteobacteria</taxon>
        <taxon>Pasteurellales</taxon>
        <taxon>Pasteurellaceae</taxon>
        <taxon>Rodentibacter</taxon>
    </lineage>
</organism>
<protein>
    <recommendedName>
        <fullName evidence="3">Rhamnan synthesis protein F</fullName>
    </recommendedName>
</protein>
<dbReference type="RefSeq" id="WP_077416256.1">
    <property type="nucleotide sequence ID" value="NZ_MLHJ01000047.1"/>
</dbReference>
<dbReference type="EMBL" id="MLHJ01000047">
    <property type="protein sequence ID" value="OOF42950.1"/>
    <property type="molecule type" value="Genomic_DNA"/>
</dbReference>
<comment type="caution">
    <text evidence="1">The sequence shown here is derived from an EMBL/GenBank/DDBJ whole genome shotgun (WGS) entry which is preliminary data.</text>
</comment>